<dbReference type="InterPro" id="IPR011055">
    <property type="entry name" value="Dup_hybrid_motif"/>
</dbReference>
<dbReference type="Gene3D" id="2.70.70.10">
    <property type="entry name" value="Glucose Permease (Domain IIA)"/>
    <property type="match status" value="1"/>
</dbReference>
<dbReference type="GO" id="GO:0032153">
    <property type="term" value="C:cell division site"/>
    <property type="evidence" value="ECO:0007669"/>
    <property type="project" value="TreeGrafter"/>
</dbReference>
<sequence length="315" mass="34713">MITKLKMNCNNLLLLVLCICFVGCSFQSDRPAPVVNITTPVMASYNKGSLKSDSYFVKRGDTLYSIAWASNKDFLDLAKKNKLNNPYIIYPGQKLNLNLTSTVTNRQTAKTESNNPPKVVLVKGKVDKKQTHTPVILAKKPHDEPKNKPLDHVKKSAYSVTTSQQGVNKPIHRPKPQLPTKVSKWFWPVKGKLIGRFSANEQGNKGIKIAGKRGDIIKSAADGRVVYAGSALRGYGNLVIIKHSDDFLSAYAHADKILVKEKQFVSVGQTLATMGNTGTDRVMLHFEIRYHGKSVNPLKYLPKHNGLGASLAFGG</sequence>
<name>A0A330M740_9GAMM</name>
<dbReference type="AlphaFoldDB" id="A0A330M740"/>
<dbReference type="PROSITE" id="PS51782">
    <property type="entry name" value="LYSM"/>
    <property type="match status" value="1"/>
</dbReference>
<dbReference type="CDD" id="cd00118">
    <property type="entry name" value="LysM"/>
    <property type="match status" value="1"/>
</dbReference>
<evidence type="ECO:0000313" key="5">
    <source>
        <dbReference type="Proteomes" id="UP000250123"/>
    </source>
</evidence>
<proteinExistence type="inferred from homology"/>
<evidence type="ECO:0000313" key="4">
    <source>
        <dbReference type="EMBL" id="SQH77795.1"/>
    </source>
</evidence>
<dbReference type="Pfam" id="PF01476">
    <property type="entry name" value="LysM"/>
    <property type="match status" value="1"/>
</dbReference>
<evidence type="ECO:0000256" key="1">
    <source>
        <dbReference type="ARBA" id="ARBA00038420"/>
    </source>
</evidence>
<protein>
    <submittedName>
        <fullName evidence="4">Peptidase M23</fullName>
    </submittedName>
</protein>
<dbReference type="InterPro" id="IPR018392">
    <property type="entry name" value="LysM"/>
</dbReference>
<dbReference type="Proteomes" id="UP000250123">
    <property type="component" value="Chromosome SHEWBE"/>
</dbReference>
<organism evidence="4 5">
    <name type="scientific">Shewanella benthica</name>
    <dbReference type="NCBI Taxonomy" id="43661"/>
    <lineage>
        <taxon>Bacteria</taxon>
        <taxon>Pseudomonadati</taxon>
        <taxon>Pseudomonadota</taxon>
        <taxon>Gammaproteobacteria</taxon>
        <taxon>Alteromonadales</taxon>
        <taxon>Shewanellaceae</taxon>
        <taxon>Shewanella</taxon>
    </lineage>
</organism>
<feature type="signal peptide" evidence="2">
    <location>
        <begin position="1"/>
        <end position="27"/>
    </location>
</feature>
<dbReference type="SMART" id="SM00257">
    <property type="entry name" value="LysM"/>
    <property type="match status" value="1"/>
</dbReference>
<dbReference type="InterPro" id="IPR036779">
    <property type="entry name" value="LysM_dom_sf"/>
</dbReference>
<dbReference type="InterPro" id="IPR016047">
    <property type="entry name" value="M23ase_b-sheet_dom"/>
</dbReference>
<gene>
    <name evidence="4" type="ORF">SHEWBE_3832</name>
</gene>
<reference evidence="5" key="1">
    <citation type="submission" date="2018-06" db="EMBL/GenBank/DDBJ databases">
        <authorList>
            <person name="Cea G.-C."/>
            <person name="William W."/>
        </authorList>
    </citation>
    <scope>NUCLEOTIDE SEQUENCE [LARGE SCALE GENOMIC DNA]</scope>
    <source>
        <strain evidence="5">DB21MT-2</strain>
    </source>
</reference>
<evidence type="ECO:0000259" key="3">
    <source>
        <dbReference type="PROSITE" id="PS51782"/>
    </source>
</evidence>
<comment type="similarity">
    <text evidence="1">Belongs to the E.coli NlpD/Haemophilus LppB family.</text>
</comment>
<dbReference type="InterPro" id="IPR050570">
    <property type="entry name" value="Cell_wall_metabolism_enzyme"/>
</dbReference>
<dbReference type="GO" id="GO:0009279">
    <property type="term" value="C:cell outer membrane"/>
    <property type="evidence" value="ECO:0007669"/>
    <property type="project" value="TreeGrafter"/>
</dbReference>
<keyword evidence="2" id="KW-0732">Signal</keyword>
<dbReference type="PANTHER" id="PTHR21666">
    <property type="entry name" value="PEPTIDASE-RELATED"/>
    <property type="match status" value="1"/>
</dbReference>
<dbReference type="CDD" id="cd12797">
    <property type="entry name" value="M23_peptidase"/>
    <property type="match status" value="1"/>
</dbReference>
<feature type="domain" description="LysM" evidence="3">
    <location>
        <begin position="53"/>
        <end position="97"/>
    </location>
</feature>
<dbReference type="Gene3D" id="3.10.350.10">
    <property type="entry name" value="LysM domain"/>
    <property type="match status" value="1"/>
</dbReference>
<dbReference type="EMBL" id="LS483452">
    <property type="protein sequence ID" value="SQH77795.1"/>
    <property type="molecule type" value="Genomic_DNA"/>
</dbReference>
<evidence type="ECO:0000256" key="2">
    <source>
        <dbReference type="SAM" id="SignalP"/>
    </source>
</evidence>
<dbReference type="SUPFAM" id="SSF51261">
    <property type="entry name" value="Duplicated hybrid motif"/>
    <property type="match status" value="1"/>
</dbReference>
<dbReference type="GO" id="GO:0004222">
    <property type="term" value="F:metalloendopeptidase activity"/>
    <property type="evidence" value="ECO:0007669"/>
    <property type="project" value="TreeGrafter"/>
</dbReference>
<dbReference type="Pfam" id="PF01551">
    <property type="entry name" value="Peptidase_M23"/>
    <property type="match status" value="1"/>
</dbReference>
<accession>A0A330M740</accession>
<dbReference type="PANTHER" id="PTHR21666:SF263">
    <property type="entry name" value="MUREIN HYDROLASE ACTIVATOR NLPD"/>
    <property type="match status" value="1"/>
</dbReference>
<feature type="chain" id="PRO_5016419644" evidence="2">
    <location>
        <begin position="28"/>
        <end position="315"/>
    </location>
</feature>
<dbReference type="KEGG" id="sbk:SHEWBE_3832"/>